<gene>
    <name evidence="3" type="ORF">L228DRAFT_283474</name>
</gene>
<evidence type="ECO:0000256" key="1">
    <source>
        <dbReference type="SAM" id="MobiDB-lite"/>
    </source>
</evidence>
<organism evidence="3 4">
    <name type="scientific">Xylona heveae (strain CBS 132557 / TC161)</name>
    <dbReference type="NCBI Taxonomy" id="1328760"/>
    <lineage>
        <taxon>Eukaryota</taxon>
        <taxon>Fungi</taxon>
        <taxon>Dikarya</taxon>
        <taxon>Ascomycota</taxon>
        <taxon>Pezizomycotina</taxon>
        <taxon>Xylonomycetes</taxon>
        <taxon>Xylonales</taxon>
        <taxon>Xylonaceae</taxon>
        <taxon>Xylona</taxon>
    </lineage>
</organism>
<proteinExistence type="predicted"/>
<evidence type="ECO:0000313" key="4">
    <source>
        <dbReference type="Proteomes" id="UP000076632"/>
    </source>
</evidence>
<feature type="domain" description="Complex 1 LYR protein" evidence="2">
    <location>
        <begin position="16"/>
        <end position="72"/>
    </location>
</feature>
<dbReference type="OrthoDB" id="6508832at2759"/>
<dbReference type="STRING" id="1328760.A0A165GKT3"/>
<sequence>MPRFLLPSQSGRHRFACLALYRALVRQCGRTPFPRDQQNSLRAIIAQEFQKKKDWQSIPLLRVAFQAGYEANDVLASSARGSVEGTSRILKLLHELGPSLIERPSLSVTKSPDHTRPNGNKSKFHPPAPYPGASPVLSRPYKQISGRRHIPVLVNANGFPILRFKKPQSPFLSRILRQKITQRHRRVERMHALESMMQLANEEDEWDSLLQAQHGISLMPESKWTREILFALMNTREVLKQQYEAIGALSARMLDIVEKEKELAAQEKAERLRSKRLERLARKRARGGQEHSR</sequence>
<evidence type="ECO:0000259" key="2">
    <source>
        <dbReference type="Pfam" id="PF05347"/>
    </source>
</evidence>
<protein>
    <recommendedName>
        <fullName evidence="2">Complex 1 LYR protein domain-containing protein</fullName>
    </recommendedName>
</protein>
<dbReference type="RefSeq" id="XP_018187868.1">
    <property type="nucleotide sequence ID" value="XM_018336119.1"/>
</dbReference>
<feature type="region of interest" description="Disordered" evidence="1">
    <location>
        <begin position="104"/>
        <end position="132"/>
    </location>
</feature>
<dbReference type="InterPro" id="IPR046896">
    <property type="entry name" value="Cup1-like_N"/>
</dbReference>
<dbReference type="AlphaFoldDB" id="A0A165GKT3"/>
<dbReference type="InParanoid" id="A0A165GKT3"/>
<name>A0A165GKT3_XYLHT</name>
<keyword evidence="4" id="KW-1185">Reference proteome</keyword>
<dbReference type="InterPro" id="IPR008011">
    <property type="entry name" value="Complex1_LYR_dom"/>
</dbReference>
<dbReference type="EMBL" id="KV407459">
    <property type="protein sequence ID" value="KZF22313.1"/>
    <property type="molecule type" value="Genomic_DNA"/>
</dbReference>
<evidence type="ECO:0000313" key="3">
    <source>
        <dbReference type="EMBL" id="KZF22313.1"/>
    </source>
</evidence>
<dbReference type="Proteomes" id="UP000076632">
    <property type="component" value="Unassembled WGS sequence"/>
</dbReference>
<dbReference type="GeneID" id="28901256"/>
<accession>A0A165GKT3</accession>
<reference evidence="3 4" key="1">
    <citation type="journal article" date="2016" name="Fungal Biol.">
        <title>The genome of Xylona heveae provides a window into fungal endophytism.</title>
        <authorList>
            <person name="Gazis R."/>
            <person name="Kuo A."/>
            <person name="Riley R."/>
            <person name="LaButti K."/>
            <person name="Lipzen A."/>
            <person name="Lin J."/>
            <person name="Amirebrahimi M."/>
            <person name="Hesse C.N."/>
            <person name="Spatafora J.W."/>
            <person name="Henrissat B."/>
            <person name="Hainaut M."/>
            <person name="Grigoriev I.V."/>
            <person name="Hibbett D.S."/>
        </authorList>
    </citation>
    <scope>NUCLEOTIDE SEQUENCE [LARGE SCALE GENOMIC DNA]</scope>
    <source>
        <strain evidence="3 4">TC161</strain>
    </source>
</reference>
<dbReference type="OMA" id="KKSTQHR"/>
<dbReference type="CDD" id="cd20273">
    <property type="entry name" value="Complex1_LYR_unchar"/>
    <property type="match status" value="1"/>
</dbReference>
<dbReference type="Pfam" id="PF05347">
    <property type="entry name" value="Complex1_LYR"/>
    <property type="match status" value="1"/>
</dbReference>